<sequence>MTRDAWEDAVVRLLDDVYAFASTGPRTSAGWQSDALAVMNREPDDPRGWVTLDWDKEKEERTAGCPCYPFVRLSQEELMSRLYPVTAGTATRLLVEMTHEWGPAGTEEQTRAAVADAGTVLDRYGNESSYYCNVSEARDNPSPDLTEGITGWNPLTDFIGDFGFVVVSPEEVGVFWSFDAR</sequence>
<gene>
    <name evidence="1" type="ORF">ACFU0X_12575</name>
</gene>
<evidence type="ECO:0000313" key="1">
    <source>
        <dbReference type="EMBL" id="MFE7963871.1"/>
    </source>
</evidence>
<dbReference type="Proteomes" id="UP001600650">
    <property type="component" value="Unassembled WGS sequence"/>
</dbReference>
<evidence type="ECO:0000313" key="2">
    <source>
        <dbReference type="Proteomes" id="UP001600650"/>
    </source>
</evidence>
<name>A0ABW6JEU3_STRCE</name>
<dbReference type="EMBL" id="JBHVBU010000027">
    <property type="protein sequence ID" value="MFE7963871.1"/>
    <property type="molecule type" value="Genomic_DNA"/>
</dbReference>
<accession>A0ABW6JEU3</accession>
<protein>
    <submittedName>
        <fullName evidence="1">Uncharacterized protein</fullName>
    </submittedName>
</protein>
<reference evidence="1 2" key="1">
    <citation type="submission" date="2024-09" db="EMBL/GenBank/DDBJ databases">
        <title>The Natural Products Discovery Center: Release of the First 8490 Sequenced Strains for Exploring Actinobacteria Biosynthetic Diversity.</title>
        <authorList>
            <person name="Kalkreuter E."/>
            <person name="Kautsar S.A."/>
            <person name="Yang D."/>
            <person name="Bader C.D."/>
            <person name="Teijaro C.N."/>
            <person name="Fluegel L."/>
            <person name="Davis C.M."/>
            <person name="Simpson J.R."/>
            <person name="Lauterbach L."/>
            <person name="Steele A.D."/>
            <person name="Gui C."/>
            <person name="Meng S."/>
            <person name="Li G."/>
            <person name="Viehrig K."/>
            <person name="Ye F."/>
            <person name="Su P."/>
            <person name="Kiefer A.F."/>
            <person name="Nichols A."/>
            <person name="Cepeda A.J."/>
            <person name="Yan W."/>
            <person name="Fan B."/>
            <person name="Jiang Y."/>
            <person name="Adhikari A."/>
            <person name="Zheng C.-J."/>
            <person name="Schuster L."/>
            <person name="Cowan T.M."/>
            <person name="Smanski M.J."/>
            <person name="Chevrette M.G."/>
            <person name="De Carvalho L.P.S."/>
            <person name="Shen B."/>
        </authorList>
    </citation>
    <scope>NUCLEOTIDE SEQUENCE [LARGE SCALE GENOMIC DNA]</scope>
    <source>
        <strain evidence="1 2">NPDC057399</strain>
    </source>
</reference>
<comment type="caution">
    <text evidence="1">The sequence shown here is derived from an EMBL/GenBank/DDBJ whole genome shotgun (WGS) entry which is preliminary data.</text>
</comment>
<keyword evidence="2" id="KW-1185">Reference proteome</keyword>
<dbReference type="RefSeq" id="WP_381726421.1">
    <property type="nucleotide sequence ID" value="NZ_JBHVBU010000027.1"/>
</dbReference>
<organism evidence="1 2">
    <name type="scientific">Streptomyces cellulosae</name>
    <dbReference type="NCBI Taxonomy" id="1968"/>
    <lineage>
        <taxon>Bacteria</taxon>
        <taxon>Bacillati</taxon>
        <taxon>Actinomycetota</taxon>
        <taxon>Actinomycetes</taxon>
        <taxon>Kitasatosporales</taxon>
        <taxon>Streptomycetaceae</taxon>
        <taxon>Streptomyces</taxon>
    </lineage>
</organism>
<proteinExistence type="predicted"/>